<dbReference type="InterPro" id="IPR050109">
    <property type="entry name" value="HTH-type_TetR-like_transc_reg"/>
</dbReference>
<gene>
    <name evidence="7" type="ORF">AOQ72_07945</name>
</gene>
<dbReference type="STRING" id="108015.GA0061099_100777"/>
<evidence type="ECO:0000259" key="6">
    <source>
        <dbReference type="PROSITE" id="PS50977"/>
    </source>
</evidence>
<evidence type="ECO:0000313" key="8">
    <source>
        <dbReference type="Proteomes" id="UP000051380"/>
    </source>
</evidence>
<evidence type="ECO:0000313" key="7">
    <source>
        <dbReference type="EMBL" id="KRQ01400.1"/>
    </source>
</evidence>
<comment type="caution">
    <text evidence="7">The sequence shown here is derived from an EMBL/GenBank/DDBJ whole genome shotgun (WGS) entry which is preliminary data.</text>
</comment>
<feature type="region of interest" description="Disordered" evidence="5">
    <location>
        <begin position="1"/>
        <end position="23"/>
    </location>
</feature>
<dbReference type="PANTHER" id="PTHR30055:SF238">
    <property type="entry name" value="MYCOFACTOCIN BIOSYNTHESIS TRANSCRIPTIONAL REGULATOR MFTR-RELATED"/>
    <property type="match status" value="1"/>
</dbReference>
<evidence type="ECO:0000256" key="5">
    <source>
        <dbReference type="SAM" id="MobiDB-lite"/>
    </source>
</evidence>
<accession>A0A0R3CUX1</accession>
<evidence type="ECO:0000256" key="3">
    <source>
        <dbReference type="ARBA" id="ARBA00023163"/>
    </source>
</evidence>
<feature type="DNA-binding region" description="H-T-H motif" evidence="4">
    <location>
        <begin position="45"/>
        <end position="64"/>
    </location>
</feature>
<dbReference type="Pfam" id="PF00440">
    <property type="entry name" value="TetR_N"/>
    <property type="match status" value="1"/>
</dbReference>
<dbReference type="PROSITE" id="PS50977">
    <property type="entry name" value="HTH_TETR_2"/>
    <property type="match status" value="1"/>
</dbReference>
<dbReference type="Pfam" id="PF17754">
    <property type="entry name" value="TetR_C_14"/>
    <property type="match status" value="1"/>
</dbReference>
<dbReference type="EMBL" id="LJYF01000004">
    <property type="protein sequence ID" value="KRQ01400.1"/>
    <property type="molecule type" value="Genomic_DNA"/>
</dbReference>
<evidence type="ECO:0000256" key="4">
    <source>
        <dbReference type="PROSITE-ProRule" id="PRU00335"/>
    </source>
</evidence>
<keyword evidence="1" id="KW-0805">Transcription regulation</keyword>
<proteinExistence type="predicted"/>
<protein>
    <recommendedName>
        <fullName evidence="6">HTH tetR-type domain-containing protein</fullName>
    </recommendedName>
</protein>
<dbReference type="OrthoDB" id="9811084at2"/>
<name>A0A0R3CUX1_9BRAD</name>
<reference evidence="7 8" key="1">
    <citation type="submission" date="2015-09" db="EMBL/GenBank/DDBJ databases">
        <title>Draft Genome Sequence of the Strain BR 3267 (Bradyrhizobium yuanmingense) recommended as inoculant for cowpea in Brazil.</title>
        <authorList>
            <person name="Simoes-Araujo J.L."/>
            <person name="Zilli J.E."/>
        </authorList>
    </citation>
    <scope>NUCLEOTIDE SEQUENCE [LARGE SCALE GENOMIC DNA]</scope>
    <source>
        <strain evidence="7 8">BR3267</strain>
    </source>
</reference>
<evidence type="ECO:0000256" key="2">
    <source>
        <dbReference type="ARBA" id="ARBA00023125"/>
    </source>
</evidence>
<dbReference type="GO" id="GO:0000976">
    <property type="term" value="F:transcription cis-regulatory region binding"/>
    <property type="evidence" value="ECO:0007669"/>
    <property type="project" value="TreeGrafter"/>
</dbReference>
<dbReference type="InterPro" id="IPR041347">
    <property type="entry name" value="MftR_C"/>
</dbReference>
<dbReference type="InterPro" id="IPR001647">
    <property type="entry name" value="HTH_TetR"/>
</dbReference>
<dbReference type="GO" id="GO:0003700">
    <property type="term" value="F:DNA-binding transcription factor activity"/>
    <property type="evidence" value="ECO:0007669"/>
    <property type="project" value="TreeGrafter"/>
</dbReference>
<keyword evidence="3" id="KW-0804">Transcription</keyword>
<keyword evidence="2 4" id="KW-0238">DNA-binding</keyword>
<dbReference type="Proteomes" id="UP000051380">
    <property type="component" value="Unassembled WGS sequence"/>
</dbReference>
<sequence length="206" mass="23617">MSKQDGDDPSPKSEGLREQKRRETLRRITDTGLRLFLRNGYEATTLDAIAEAAGISRRTFFYYFKSKEDIILAWQGGLAEAIGRAVLEQSTKQPPLEAVKNALVRLTASYEDVQARKQMMEIDRFIRTNETLRAREATKYAQQEQAVFDALCTMWPQPKRRTALRIVAMVSIGAFRLAIDSWSQDEGRRPFTAYLRDRFANMKAEA</sequence>
<organism evidence="7 8">
    <name type="scientific">Bradyrhizobium yuanmingense</name>
    <dbReference type="NCBI Taxonomy" id="108015"/>
    <lineage>
        <taxon>Bacteria</taxon>
        <taxon>Pseudomonadati</taxon>
        <taxon>Pseudomonadota</taxon>
        <taxon>Alphaproteobacteria</taxon>
        <taxon>Hyphomicrobiales</taxon>
        <taxon>Nitrobacteraceae</taxon>
        <taxon>Bradyrhizobium</taxon>
    </lineage>
</organism>
<dbReference type="AlphaFoldDB" id="A0A0R3CUX1"/>
<dbReference type="PANTHER" id="PTHR30055">
    <property type="entry name" value="HTH-TYPE TRANSCRIPTIONAL REGULATOR RUTR"/>
    <property type="match status" value="1"/>
</dbReference>
<dbReference type="SUPFAM" id="SSF46689">
    <property type="entry name" value="Homeodomain-like"/>
    <property type="match status" value="1"/>
</dbReference>
<dbReference type="Gene3D" id="1.10.357.10">
    <property type="entry name" value="Tetracycline Repressor, domain 2"/>
    <property type="match status" value="1"/>
</dbReference>
<evidence type="ECO:0000256" key="1">
    <source>
        <dbReference type="ARBA" id="ARBA00023015"/>
    </source>
</evidence>
<feature type="domain" description="HTH tetR-type" evidence="6">
    <location>
        <begin position="22"/>
        <end position="82"/>
    </location>
</feature>
<dbReference type="InterPro" id="IPR023772">
    <property type="entry name" value="DNA-bd_HTH_TetR-type_CS"/>
</dbReference>
<dbReference type="PRINTS" id="PR00455">
    <property type="entry name" value="HTHTETR"/>
</dbReference>
<dbReference type="InterPro" id="IPR009057">
    <property type="entry name" value="Homeodomain-like_sf"/>
</dbReference>
<dbReference type="PROSITE" id="PS01081">
    <property type="entry name" value="HTH_TETR_1"/>
    <property type="match status" value="1"/>
</dbReference>